<dbReference type="InterPro" id="IPR049492">
    <property type="entry name" value="BD-FAE-like_dom"/>
</dbReference>
<keyword evidence="1" id="KW-0378">Hydrolase</keyword>
<dbReference type="Gene3D" id="3.40.50.1820">
    <property type="entry name" value="alpha/beta hydrolase"/>
    <property type="match status" value="1"/>
</dbReference>
<evidence type="ECO:0000259" key="3">
    <source>
        <dbReference type="Pfam" id="PF20434"/>
    </source>
</evidence>
<dbReference type="KEGG" id="cfi:Celf_0181"/>
<dbReference type="PANTHER" id="PTHR48081:SF33">
    <property type="entry name" value="KYNURENINE FORMAMIDASE"/>
    <property type="match status" value="1"/>
</dbReference>
<dbReference type="GO" id="GO:0016787">
    <property type="term" value="F:hydrolase activity"/>
    <property type="evidence" value="ECO:0007669"/>
    <property type="project" value="UniProtKB-KW"/>
</dbReference>
<evidence type="ECO:0000313" key="4">
    <source>
        <dbReference type="EMBL" id="AEE44327.1"/>
    </source>
</evidence>
<feature type="domain" description="BD-FAE-like" evidence="3">
    <location>
        <begin position="69"/>
        <end position="253"/>
    </location>
</feature>
<dbReference type="AlphaFoldDB" id="F4H5K3"/>
<dbReference type="EMBL" id="CP002666">
    <property type="protein sequence ID" value="AEE44327.1"/>
    <property type="molecule type" value="Genomic_DNA"/>
</dbReference>
<dbReference type="STRING" id="590998.Celf_0181"/>
<feature type="chain" id="PRO_5003310947" description="BD-FAE-like domain-containing protein" evidence="2">
    <location>
        <begin position="42"/>
        <end position="305"/>
    </location>
</feature>
<protein>
    <recommendedName>
        <fullName evidence="3">BD-FAE-like domain-containing protein</fullName>
    </recommendedName>
</protein>
<dbReference type="SUPFAM" id="SSF53474">
    <property type="entry name" value="alpha/beta-Hydrolases"/>
    <property type="match status" value="1"/>
</dbReference>
<dbReference type="Proteomes" id="UP000008460">
    <property type="component" value="Chromosome"/>
</dbReference>
<dbReference type="PANTHER" id="PTHR48081">
    <property type="entry name" value="AB HYDROLASE SUPERFAMILY PROTEIN C4A8.06C"/>
    <property type="match status" value="1"/>
</dbReference>
<sequence>MTATVVTRTAARVPAHLRRTPRRVAAALAAAALTLPLAAFAAPAAQAHGTRPQPPAPVTSEYLPGVEADLHLPARPARGRVPVVVMIPGGGWQTADRSGLGQLAEALAARGVAVSNATYRISGEGTRFPVPAQDVRCAVDAGVDAVRRAGYRPGPVVVLGHSAGAHLSSLAAFGDDAFRTDACPYRPVEIDGWVGLSGIYDLRVVGQWAWPMMGATAEEAPELYAAAATETYLVDRPRQHLDALVVQGDADELLLDTAVAEDFAALLRDHGYDTRLRIVPGDHNATFQAPVVADHVLSWLCRVRD</sequence>
<organism evidence="4 5">
    <name type="scientific">Cellulomonas fimi (strain ATCC 484 / DSM 20113 / JCM 1341 / CCUG 24087 / LMG 16345 / NBRC 15513 / NCIMB 8980 / NCTC 7547 / NRS-133)</name>
    <dbReference type="NCBI Taxonomy" id="590998"/>
    <lineage>
        <taxon>Bacteria</taxon>
        <taxon>Bacillati</taxon>
        <taxon>Actinomycetota</taxon>
        <taxon>Actinomycetes</taxon>
        <taxon>Micrococcales</taxon>
        <taxon>Cellulomonadaceae</taxon>
        <taxon>Cellulomonas</taxon>
    </lineage>
</organism>
<dbReference type="HOGENOM" id="CLU_911180_0_0_11"/>
<keyword evidence="5" id="KW-1185">Reference proteome</keyword>
<dbReference type="InterPro" id="IPR029058">
    <property type="entry name" value="AB_hydrolase_fold"/>
</dbReference>
<dbReference type="InterPro" id="IPR050300">
    <property type="entry name" value="GDXG_lipolytic_enzyme"/>
</dbReference>
<feature type="signal peptide" evidence="2">
    <location>
        <begin position="1"/>
        <end position="41"/>
    </location>
</feature>
<gene>
    <name evidence="4" type="ordered locus">Celf_0181</name>
</gene>
<accession>F4H5K3</accession>
<keyword evidence="2" id="KW-0732">Signal</keyword>
<evidence type="ECO:0000256" key="2">
    <source>
        <dbReference type="SAM" id="SignalP"/>
    </source>
</evidence>
<dbReference type="Pfam" id="PF20434">
    <property type="entry name" value="BD-FAE"/>
    <property type="match status" value="1"/>
</dbReference>
<name>F4H5K3_CELFA</name>
<proteinExistence type="predicted"/>
<dbReference type="RefSeq" id="WP_013769357.1">
    <property type="nucleotide sequence ID" value="NC_015514.1"/>
</dbReference>
<evidence type="ECO:0000256" key="1">
    <source>
        <dbReference type="ARBA" id="ARBA00022801"/>
    </source>
</evidence>
<dbReference type="eggNOG" id="COG0657">
    <property type="taxonomic scope" value="Bacteria"/>
</dbReference>
<evidence type="ECO:0000313" key="5">
    <source>
        <dbReference type="Proteomes" id="UP000008460"/>
    </source>
</evidence>
<reference evidence="4 5" key="1">
    <citation type="submission" date="2011-04" db="EMBL/GenBank/DDBJ databases">
        <title>Complete sequence of Cellulomonas fimi ATCC 484.</title>
        <authorList>
            <consortium name="US DOE Joint Genome Institute"/>
            <person name="Lucas S."/>
            <person name="Han J."/>
            <person name="Lapidus A."/>
            <person name="Cheng J.-F."/>
            <person name="Goodwin L."/>
            <person name="Pitluck S."/>
            <person name="Peters L."/>
            <person name="Chertkov O."/>
            <person name="Detter J.C."/>
            <person name="Han C."/>
            <person name="Tapia R."/>
            <person name="Land M."/>
            <person name="Hauser L."/>
            <person name="Kyrpides N."/>
            <person name="Ivanova N."/>
            <person name="Ovchinnikova G."/>
            <person name="Pagani I."/>
            <person name="Mead D."/>
            <person name="Brumm P."/>
            <person name="Woyke T."/>
        </authorList>
    </citation>
    <scope>NUCLEOTIDE SEQUENCE [LARGE SCALE GENOMIC DNA]</scope>
    <source>
        <strain evidence="5">ATCC 484 / DSM 20113 / JCM 1341 / NBRC 15513 / NCIMB 8980 / NCTC 7547</strain>
    </source>
</reference>